<proteinExistence type="predicted"/>
<evidence type="ECO:0000313" key="1">
    <source>
        <dbReference type="EMBL" id="GLX80038.1"/>
    </source>
</evidence>
<evidence type="ECO:0000313" key="2">
    <source>
        <dbReference type="Proteomes" id="UP001157186"/>
    </source>
</evidence>
<comment type="caution">
    <text evidence="1">The sequence shown here is derived from an EMBL/GenBank/DDBJ whole genome shotgun (WGS) entry which is preliminary data.</text>
</comment>
<dbReference type="Proteomes" id="UP001157186">
    <property type="component" value="Unassembled WGS sequence"/>
</dbReference>
<protein>
    <submittedName>
        <fullName evidence="1">Uncharacterized protein</fullName>
    </submittedName>
</protein>
<sequence>MIEQGMTFKIIEKDWYKRRQLTGKELSPVSVSIPDYQAVHNHFCNMFVRYNDGSEKSLLARVIYNKLTAQWTVDGMEVAVKVIEQ</sequence>
<keyword evidence="2" id="KW-1185">Reference proteome</keyword>
<name>A0ABQ6GVW0_9GAMM</name>
<organism evidence="1 2">
    <name type="scientific">Thalassotalea insulae</name>
    <dbReference type="NCBI Taxonomy" id="2056778"/>
    <lineage>
        <taxon>Bacteria</taxon>
        <taxon>Pseudomonadati</taxon>
        <taxon>Pseudomonadota</taxon>
        <taxon>Gammaproteobacteria</taxon>
        <taxon>Alteromonadales</taxon>
        <taxon>Colwelliaceae</taxon>
        <taxon>Thalassotalea</taxon>
    </lineage>
</organism>
<accession>A0ABQ6GVW0</accession>
<reference evidence="1 2" key="1">
    <citation type="submission" date="2023-03" db="EMBL/GenBank/DDBJ databases">
        <title>Draft genome sequence of Thalassotalea insulae KCTC 62186T.</title>
        <authorList>
            <person name="Sawabe T."/>
        </authorList>
    </citation>
    <scope>NUCLEOTIDE SEQUENCE [LARGE SCALE GENOMIC DNA]</scope>
    <source>
        <strain evidence="1 2">KCTC 62186</strain>
    </source>
</reference>
<dbReference type="EMBL" id="BSST01000001">
    <property type="protein sequence ID" value="GLX80038.1"/>
    <property type="molecule type" value="Genomic_DNA"/>
</dbReference>
<gene>
    <name evidence="1" type="ORF">tinsulaeT_33780</name>
</gene>